<accession>A0A6A4M788</accession>
<dbReference type="InterPro" id="IPR012337">
    <property type="entry name" value="RNaseH-like_sf"/>
</dbReference>
<dbReference type="CDD" id="cd06222">
    <property type="entry name" value="RNase_H_like"/>
    <property type="match status" value="1"/>
</dbReference>
<dbReference type="PANTHER" id="PTHR47723">
    <property type="entry name" value="OS05G0353850 PROTEIN"/>
    <property type="match status" value="1"/>
</dbReference>
<dbReference type="PANTHER" id="PTHR47723:SF19">
    <property type="entry name" value="POLYNUCLEOTIDYL TRANSFERASE, RIBONUCLEASE H-LIKE SUPERFAMILY PROTEIN"/>
    <property type="match status" value="1"/>
</dbReference>
<dbReference type="InterPro" id="IPR002156">
    <property type="entry name" value="RNaseH_domain"/>
</dbReference>
<evidence type="ECO:0000313" key="2">
    <source>
        <dbReference type="EMBL" id="KAE9462637.1"/>
    </source>
</evidence>
<feature type="domain" description="RNase H type-1" evidence="1">
    <location>
        <begin position="1"/>
        <end position="78"/>
    </location>
</feature>
<dbReference type="EMBL" id="QEFC01000682">
    <property type="protein sequence ID" value="KAE9462637.1"/>
    <property type="molecule type" value="Genomic_DNA"/>
</dbReference>
<dbReference type="OrthoDB" id="1741277at2759"/>
<proteinExistence type="predicted"/>
<sequence length="89" mass="10003">MVECWAIREGLKLALDRNLFGILIETDSRASTQLIMEETLDSHELGNIIFDCRSMLRTLGSEVKHIFREADVCADVLAGLSAVLPIWKI</sequence>
<dbReference type="Proteomes" id="UP000428333">
    <property type="component" value="Linkage Group LG03"/>
</dbReference>
<organism evidence="2 3">
    <name type="scientific">Rhododendron williamsianum</name>
    <dbReference type="NCBI Taxonomy" id="262921"/>
    <lineage>
        <taxon>Eukaryota</taxon>
        <taxon>Viridiplantae</taxon>
        <taxon>Streptophyta</taxon>
        <taxon>Embryophyta</taxon>
        <taxon>Tracheophyta</taxon>
        <taxon>Spermatophyta</taxon>
        <taxon>Magnoliopsida</taxon>
        <taxon>eudicotyledons</taxon>
        <taxon>Gunneridae</taxon>
        <taxon>Pentapetalae</taxon>
        <taxon>asterids</taxon>
        <taxon>Ericales</taxon>
        <taxon>Ericaceae</taxon>
        <taxon>Ericoideae</taxon>
        <taxon>Rhodoreae</taxon>
        <taxon>Rhododendron</taxon>
    </lineage>
</organism>
<keyword evidence="3" id="KW-1185">Reference proteome</keyword>
<reference evidence="2 3" key="1">
    <citation type="journal article" date="2019" name="Genome Biol. Evol.">
        <title>The Rhododendron genome and chromosomal organization provide insight into shared whole-genome duplications across the heath family (Ericaceae).</title>
        <authorList>
            <person name="Soza V.L."/>
            <person name="Lindsley D."/>
            <person name="Waalkes A."/>
            <person name="Ramage E."/>
            <person name="Patwardhan R.P."/>
            <person name="Burton J.N."/>
            <person name="Adey A."/>
            <person name="Kumar A."/>
            <person name="Qiu R."/>
            <person name="Shendure J."/>
            <person name="Hall B."/>
        </authorList>
    </citation>
    <scope>NUCLEOTIDE SEQUENCE [LARGE SCALE GENOMIC DNA]</scope>
    <source>
        <strain evidence="2">RSF 1966-606</strain>
    </source>
</reference>
<dbReference type="Gene3D" id="3.30.420.10">
    <property type="entry name" value="Ribonuclease H-like superfamily/Ribonuclease H"/>
    <property type="match status" value="1"/>
</dbReference>
<feature type="non-terminal residue" evidence="2">
    <location>
        <position position="1"/>
    </location>
</feature>
<dbReference type="AlphaFoldDB" id="A0A6A4M788"/>
<evidence type="ECO:0000313" key="3">
    <source>
        <dbReference type="Proteomes" id="UP000428333"/>
    </source>
</evidence>
<dbReference type="GO" id="GO:0004523">
    <property type="term" value="F:RNA-DNA hybrid ribonuclease activity"/>
    <property type="evidence" value="ECO:0007669"/>
    <property type="project" value="InterPro"/>
</dbReference>
<name>A0A6A4M788_9ERIC</name>
<dbReference type="GO" id="GO:0003676">
    <property type="term" value="F:nucleic acid binding"/>
    <property type="evidence" value="ECO:0007669"/>
    <property type="project" value="InterPro"/>
</dbReference>
<comment type="caution">
    <text evidence="2">The sequence shown here is derived from an EMBL/GenBank/DDBJ whole genome shotgun (WGS) entry which is preliminary data.</text>
</comment>
<dbReference type="Pfam" id="PF13456">
    <property type="entry name" value="RVT_3"/>
    <property type="match status" value="1"/>
</dbReference>
<dbReference type="SUPFAM" id="SSF53098">
    <property type="entry name" value="Ribonuclease H-like"/>
    <property type="match status" value="1"/>
</dbReference>
<dbReference type="InterPro" id="IPR044730">
    <property type="entry name" value="RNase_H-like_dom_plant"/>
</dbReference>
<dbReference type="InterPro" id="IPR036397">
    <property type="entry name" value="RNaseH_sf"/>
</dbReference>
<gene>
    <name evidence="2" type="ORF">C3L33_05454</name>
</gene>
<evidence type="ECO:0000259" key="1">
    <source>
        <dbReference type="Pfam" id="PF13456"/>
    </source>
</evidence>
<dbReference type="InterPro" id="IPR053151">
    <property type="entry name" value="RNase_H-like"/>
</dbReference>
<protein>
    <recommendedName>
        <fullName evidence="1">RNase H type-1 domain-containing protein</fullName>
    </recommendedName>
</protein>